<dbReference type="EMBL" id="KN833707">
    <property type="protein sequence ID" value="KIK25461.1"/>
    <property type="molecule type" value="Genomic_DNA"/>
</dbReference>
<sequence length="184" mass="21342">WCTALVSKQDFDAHFCTMPMFPGLHHFKEGISKVKQWTSTDHKQVEWVFLTALVGTVPHLDVIKAGSNLLDFIYLAQYQSHTDFMLVALQQALNGFHATKNIFIELSCCEHFNMPKIHSLQHYVETIKSLGSLDGLNTEALEQLHINFAKRAYSASNWRDYLIQMTRWLQCQEAIIWFNSYATW</sequence>
<name>A0A0C9Z802_9AGAM</name>
<dbReference type="HOGENOM" id="CLU_006344_12_2_1"/>
<dbReference type="AlphaFoldDB" id="A0A0C9Z802"/>
<dbReference type="OrthoDB" id="3232941at2759"/>
<organism evidence="1 2">
    <name type="scientific">Pisolithus microcarpus 441</name>
    <dbReference type="NCBI Taxonomy" id="765257"/>
    <lineage>
        <taxon>Eukaryota</taxon>
        <taxon>Fungi</taxon>
        <taxon>Dikarya</taxon>
        <taxon>Basidiomycota</taxon>
        <taxon>Agaricomycotina</taxon>
        <taxon>Agaricomycetes</taxon>
        <taxon>Agaricomycetidae</taxon>
        <taxon>Boletales</taxon>
        <taxon>Sclerodermatineae</taxon>
        <taxon>Pisolithaceae</taxon>
        <taxon>Pisolithus</taxon>
    </lineage>
</organism>
<reference evidence="1 2" key="1">
    <citation type="submission" date="2014-04" db="EMBL/GenBank/DDBJ databases">
        <authorList>
            <consortium name="DOE Joint Genome Institute"/>
            <person name="Kuo A."/>
            <person name="Kohler A."/>
            <person name="Costa M.D."/>
            <person name="Nagy L.G."/>
            <person name="Floudas D."/>
            <person name="Copeland A."/>
            <person name="Barry K.W."/>
            <person name="Cichocki N."/>
            <person name="Veneault-Fourrey C."/>
            <person name="LaButti K."/>
            <person name="Lindquist E.A."/>
            <person name="Lipzen A."/>
            <person name="Lundell T."/>
            <person name="Morin E."/>
            <person name="Murat C."/>
            <person name="Sun H."/>
            <person name="Tunlid A."/>
            <person name="Henrissat B."/>
            <person name="Grigoriev I.V."/>
            <person name="Hibbett D.S."/>
            <person name="Martin F."/>
            <person name="Nordberg H.P."/>
            <person name="Cantor M.N."/>
            <person name="Hua S.X."/>
        </authorList>
    </citation>
    <scope>NUCLEOTIDE SEQUENCE [LARGE SCALE GENOMIC DNA]</scope>
    <source>
        <strain evidence="1 2">441</strain>
    </source>
</reference>
<evidence type="ECO:0000313" key="2">
    <source>
        <dbReference type="Proteomes" id="UP000054018"/>
    </source>
</evidence>
<reference evidence="2" key="2">
    <citation type="submission" date="2015-01" db="EMBL/GenBank/DDBJ databases">
        <title>Evolutionary Origins and Diversification of the Mycorrhizal Mutualists.</title>
        <authorList>
            <consortium name="DOE Joint Genome Institute"/>
            <consortium name="Mycorrhizal Genomics Consortium"/>
            <person name="Kohler A."/>
            <person name="Kuo A."/>
            <person name="Nagy L.G."/>
            <person name="Floudas D."/>
            <person name="Copeland A."/>
            <person name="Barry K.W."/>
            <person name="Cichocki N."/>
            <person name="Veneault-Fourrey C."/>
            <person name="LaButti K."/>
            <person name="Lindquist E.A."/>
            <person name="Lipzen A."/>
            <person name="Lundell T."/>
            <person name="Morin E."/>
            <person name="Murat C."/>
            <person name="Riley R."/>
            <person name="Ohm R."/>
            <person name="Sun H."/>
            <person name="Tunlid A."/>
            <person name="Henrissat B."/>
            <person name="Grigoriev I.V."/>
            <person name="Hibbett D.S."/>
            <person name="Martin F."/>
        </authorList>
    </citation>
    <scope>NUCLEOTIDE SEQUENCE [LARGE SCALE GENOMIC DNA]</scope>
    <source>
        <strain evidence="2">441</strain>
    </source>
</reference>
<accession>A0A0C9Z802</accession>
<feature type="non-terminal residue" evidence="1">
    <location>
        <position position="184"/>
    </location>
</feature>
<protein>
    <submittedName>
        <fullName evidence="1">Unplaced genomic scaffold scaffold_23, whole genome shotgun sequence</fullName>
    </submittedName>
</protein>
<gene>
    <name evidence="1" type="ORF">PISMIDRAFT_31798</name>
</gene>
<feature type="non-terminal residue" evidence="1">
    <location>
        <position position="1"/>
    </location>
</feature>
<keyword evidence="2" id="KW-1185">Reference proteome</keyword>
<evidence type="ECO:0000313" key="1">
    <source>
        <dbReference type="EMBL" id="KIK25461.1"/>
    </source>
</evidence>
<dbReference type="Proteomes" id="UP000054018">
    <property type="component" value="Unassembled WGS sequence"/>
</dbReference>
<proteinExistence type="predicted"/>